<protein>
    <submittedName>
        <fullName evidence="2">PilZ domain-containing protein</fullName>
    </submittedName>
</protein>
<evidence type="ECO:0000313" key="2">
    <source>
        <dbReference type="EMBL" id="NGZ77079.1"/>
    </source>
</evidence>
<comment type="caution">
    <text evidence="2">The sequence shown here is derived from an EMBL/GenBank/DDBJ whole genome shotgun (WGS) entry which is preliminary data.</text>
</comment>
<organism evidence="2 3">
    <name type="scientific">Saccharibacillus alkalitolerans</name>
    <dbReference type="NCBI Taxonomy" id="2705290"/>
    <lineage>
        <taxon>Bacteria</taxon>
        <taxon>Bacillati</taxon>
        <taxon>Bacillota</taxon>
        <taxon>Bacilli</taxon>
        <taxon>Bacillales</taxon>
        <taxon>Paenibacillaceae</taxon>
        <taxon>Saccharibacillus</taxon>
    </lineage>
</organism>
<name>A0ABX0FAU2_9BACL</name>
<dbReference type="InterPro" id="IPR009875">
    <property type="entry name" value="PilZ_domain"/>
</dbReference>
<dbReference type="Proteomes" id="UP000800303">
    <property type="component" value="Unassembled WGS sequence"/>
</dbReference>
<proteinExistence type="predicted"/>
<feature type="domain" description="PilZ" evidence="1">
    <location>
        <begin position="33"/>
        <end position="110"/>
    </location>
</feature>
<dbReference type="Gene3D" id="2.40.10.220">
    <property type="entry name" value="predicted glycosyltransferase like domains"/>
    <property type="match status" value="1"/>
</dbReference>
<dbReference type="Pfam" id="PF07238">
    <property type="entry name" value="PilZ"/>
    <property type="match status" value="1"/>
</dbReference>
<keyword evidence="3" id="KW-1185">Reference proteome</keyword>
<evidence type="ECO:0000313" key="3">
    <source>
        <dbReference type="Proteomes" id="UP000800303"/>
    </source>
</evidence>
<evidence type="ECO:0000259" key="1">
    <source>
        <dbReference type="Pfam" id="PF07238"/>
    </source>
</evidence>
<dbReference type="EMBL" id="JAAFGS010000006">
    <property type="protein sequence ID" value="NGZ77079.1"/>
    <property type="molecule type" value="Genomic_DNA"/>
</dbReference>
<dbReference type="SUPFAM" id="SSF141371">
    <property type="entry name" value="PilZ domain-like"/>
    <property type="match status" value="1"/>
</dbReference>
<sequence length="124" mass="14438">MQNRRKDPFRYVLKEPIAFEMWIISLNGAAAPEKPIRAELRDVSRSGCRISMPLGIPVDKNEIRIGLNIVLNVDMLRLEGTLRWNRREEDGYDYGVQLHIAPEYKEVLSREMRELAGADRIRVM</sequence>
<reference evidence="2 3" key="1">
    <citation type="submission" date="2020-01" db="EMBL/GenBank/DDBJ databases">
        <title>Polyphasic characterisation and genomic insights into a novel alkali tolerant bacterium VR-M41.</title>
        <authorList>
            <person name="Vemuluri V.R."/>
        </authorList>
    </citation>
    <scope>NUCLEOTIDE SEQUENCE [LARGE SCALE GENOMIC DNA]</scope>
    <source>
        <strain evidence="2 3">VR-M41</strain>
    </source>
</reference>
<gene>
    <name evidence="2" type="ORF">GYN08_17370</name>
</gene>
<accession>A0ABX0FAU2</accession>
<dbReference type="RefSeq" id="WP_166276796.1">
    <property type="nucleotide sequence ID" value="NZ_JAAFGS010000006.1"/>
</dbReference>